<sequence length="111" mass="12229">MIFYKPSKISPAKRIGTNSSLSEATTTLSSGMLSGLSSMTRFYLSSKILHLLLLIRFRFWFLDVETPALLSICTMLDSVTSLMLTSPKLLSPICFVGTFGLGLNCVGELWI</sequence>
<reference evidence="1" key="1">
    <citation type="submission" date="2002-12" db="EMBL/GenBank/DDBJ databases">
        <authorList>
            <person name="Southwick A."/>
            <person name="Nguyen M."/>
            <person name="Tripp M."/>
            <person name="Palm C.J."/>
            <person name="Jones T."/>
            <person name="Wu T."/>
            <person name="Carninci P."/>
            <person name="Chen H."/>
            <person name="Cheuk R."/>
            <person name="Chan M.M."/>
            <person name="Chang C.H."/>
            <person name="Dale J.M."/>
            <person name="Deng J.M."/>
            <person name="Hayashizaki Y."/>
            <person name="Hsuan V.W."/>
            <person name="Lee J.M."/>
            <person name="Ishida J."/>
            <person name="Kamiya A."/>
            <person name="Kawai J."/>
            <person name="Kim C.J."/>
            <person name="Narusaka M."/>
            <person name="Onodera C.S."/>
            <person name="Quach H.L."/>
            <person name="Sakurai T."/>
            <person name="Satou M."/>
            <person name="Seki M."/>
            <person name="Shinn P."/>
            <person name="Tang C.C."/>
            <person name="Toroumi M."/>
            <person name="Wong C."/>
            <person name="Wu H.C."/>
            <person name="Yamada K."/>
            <person name="Yu G."/>
            <person name="Yuan S."/>
            <person name="Shinozaki K."/>
            <person name="Ecker J."/>
            <person name="Theologis A."/>
            <person name="Davis R.W."/>
        </authorList>
    </citation>
    <scope>NUCLEOTIDE SEQUENCE</scope>
</reference>
<proteinExistence type="evidence at transcript level"/>
<dbReference type="EMBL" id="BT006516">
    <property type="protein sequence ID" value="AAP21324.1"/>
    <property type="molecule type" value="mRNA"/>
</dbReference>
<evidence type="ECO:0000313" key="2">
    <source>
        <dbReference type="EMBL" id="AAP21324.1"/>
    </source>
</evidence>
<dbReference type="AlphaFoldDB" id="Q8GUL7"/>
<gene>
    <name evidence="1" type="ordered locus">At2g31740</name>
</gene>
<name>Q8GUL7_ARATH</name>
<accession>Q8GUL7</accession>
<organism evidence="1">
    <name type="scientific">Arabidopsis thaliana</name>
    <name type="common">Mouse-ear cress</name>
    <dbReference type="NCBI Taxonomy" id="3702"/>
    <lineage>
        <taxon>Eukaryota</taxon>
        <taxon>Viridiplantae</taxon>
        <taxon>Streptophyta</taxon>
        <taxon>Embryophyta</taxon>
        <taxon>Tracheophyta</taxon>
        <taxon>Spermatophyta</taxon>
        <taxon>Magnoliopsida</taxon>
        <taxon>eudicotyledons</taxon>
        <taxon>Gunneridae</taxon>
        <taxon>Pentapetalae</taxon>
        <taxon>rosids</taxon>
        <taxon>malvids</taxon>
        <taxon>Brassicales</taxon>
        <taxon>Brassicaceae</taxon>
        <taxon>Camelineae</taxon>
        <taxon>Arabidopsis</taxon>
    </lineage>
</organism>
<protein>
    <submittedName>
        <fullName evidence="2">At2g31740</fullName>
    </submittedName>
</protein>
<evidence type="ECO:0000313" key="1">
    <source>
        <dbReference type="EMBL" id="AAO00759.1"/>
    </source>
</evidence>
<dbReference type="EMBL" id="BT002399">
    <property type="protein sequence ID" value="AAO00759.1"/>
    <property type="molecule type" value="mRNA"/>
</dbReference>
<reference evidence="2" key="2">
    <citation type="submission" date="2003-04" db="EMBL/GenBank/DDBJ databases">
        <title>Arabidopsis ORF clones.</title>
        <authorList>
            <person name="Cheuk R."/>
            <person name="Chen H."/>
            <person name="Kim C.J."/>
            <person name="Shinn P."/>
            <person name="Bowser L."/>
            <person name="Carninci P."/>
            <person name="Dale J.M."/>
            <person name="Hayashizaki Y."/>
            <person name="Hsuan V.W."/>
            <person name="Ishida J."/>
            <person name="Jones T."/>
            <person name="Kamiya A."/>
            <person name="Karlin-Neumann G."/>
            <person name="Kawai J."/>
            <person name="Lam B."/>
            <person name="Lin J."/>
            <person name="Miranda M."/>
            <person name="Narusaka M."/>
            <person name="Nguyen M."/>
            <person name="Onodera C.S."/>
            <person name="Palm C.J."/>
            <person name="Quach H.L."/>
            <person name="Sakurai T."/>
            <person name="Satou M."/>
            <person name="Seki M."/>
            <person name="Southwick A."/>
            <person name="Toriumi M."/>
            <person name="Wong C."/>
            <person name="Wu H.C."/>
            <person name="Yamada K."/>
            <person name="Yu G."/>
            <person name="Yuan S."/>
            <person name="Shinozaki K."/>
            <person name="Davis R.W."/>
            <person name="Theologis A."/>
            <person name="Ecker J.R."/>
        </authorList>
    </citation>
    <scope>NUCLEOTIDE SEQUENCE</scope>
</reference>